<dbReference type="Proteomes" id="UP000799755">
    <property type="component" value="Unassembled WGS sequence"/>
</dbReference>
<gene>
    <name evidence="1" type="ORF">BDR25DRAFT_259735</name>
</gene>
<proteinExistence type="predicted"/>
<accession>A0ACB6R1M8</accession>
<comment type="caution">
    <text evidence="1">The sequence shown here is derived from an EMBL/GenBank/DDBJ whole genome shotgun (WGS) entry which is preliminary data.</text>
</comment>
<organism evidence="1 2">
    <name type="scientific">Lindgomyces ingoldianus</name>
    <dbReference type="NCBI Taxonomy" id="673940"/>
    <lineage>
        <taxon>Eukaryota</taxon>
        <taxon>Fungi</taxon>
        <taxon>Dikarya</taxon>
        <taxon>Ascomycota</taxon>
        <taxon>Pezizomycotina</taxon>
        <taxon>Dothideomycetes</taxon>
        <taxon>Pleosporomycetidae</taxon>
        <taxon>Pleosporales</taxon>
        <taxon>Lindgomycetaceae</taxon>
        <taxon>Lindgomyces</taxon>
    </lineage>
</organism>
<name>A0ACB6R1M8_9PLEO</name>
<evidence type="ECO:0000313" key="1">
    <source>
        <dbReference type="EMBL" id="KAF2472235.1"/>
    </source>
</evidence>
<reference evidence="1" key="1">
    <citation type="journal article" date="2020" name="Stud. Mycol.">
        <title>101 Dothideomycetes genomes: a test case for predicting lifestyles and emergence of pathogens.</title>
        <authorList>
            <person name="Haridas S."/>
            <person name="Albert R."/>
            <person name="Binder M."/>
            <person name="Bloem J."/>
            <person name="Labutti K."/>
            <person name="Salamov A."/>
            <person name="Andreopoulos B."/>
            <person name="Baker S."/>
            <person name="Barry K."/>
            <person name="Bills G."/>
            <person name="Bluhm B."/>
            <person name="Cannon C."/>
            <person name="Castanera R."/>
            <person name="Culley D."/>
            <person name="Daum C."/>
            <person name="Ezra D."/>
            <person name="Gonzalez J."/>
            <person name="Henrissat B."/>
            <person name="Kuo A."/>
            <person name="Liang C."/>
            <person name="Lipzen A."/>
            <person name="Lutzoni F."/>
            <person name="Magnuson J."/>
            <person name="Mondo S."/>
            <person name="Nolan M."/>
            <person name="Ohm R."/>
            <person name="Pangilinan J."/>
            <person name="Park H.-J."/>
            <person name="Ramirez L."/>
            <person name="Alfaro M."/>
            <person name="Sun H."/>
            <person name="Tritt A."/>
            <person name="Yoshinaga Y."/>
            <person name="Zwiers L.-H."/>
            <person name="Turgeon B."/>
            <person name="Goodwin S."/>
            <person name="Spatafora J."/>
            <person name="Crous P."/>
            <person name="Grigoriev I."/>
        </authorList>
    </citation>
    <scope>NUCLEOTIDE SEQUENCE</scope>
    <source>
        <strain evidence="1">ATCC 200398</strain>
    </source>
</reference>
<keyword evidence="2" id="KW-1185">Reference proteome</keyword>
<dbReference type="EMBL" id="MU003503">
    <property type="protein sequence ID" value="KAF2472235.1"/>
    <property type="molecule type" value="Genomic_DNA"/>
</dbReference>
<protein>
    <submittedName>
        <fullName evidence="1">Uncharacterized protein</fullName>
    </submittedName>
</protein>
<evidence type="ECO:0000313" key="2">
    <source>
        <dbReference type="Proteomes" id="UP000799755"/>
    </source>
</evidence>
<sequence length="403" mass="44629">MVLEDLNASSDSFPDNPSSPGSDSQSPSSFDPRIEASQFPQPIPVFGPVLGFSALAIASKAQQTIGYAQRRVHRTLTVEEARGLAFHVYKMEQTKSYFAAIGVSAGSYRWYSTFSTYRYPFYLPKPEDINPNRFMFVKGPLQATVARQSWRFACYFLVGSAMGKLIGGMIAQPVAARDTANDPRLAQFALDLKVANDEDLRKQRERFSQGVKGGNENPSQGLPPHAGAPRPLGQPRQAPPPEDDMSPTAGNDPWPVNSSDSSYGDFGFSSEPQQPVQENGPSRPQPTQPTSSWGGRPSRPQEDDASPTGGLFQDETENQSKAGESAWERLRRAGGPPPGPRPGMRRPTPPNGEQREPSTMGDSWTFAESDDERQRAREQAQKEFDVRMERERQGKDFNDEKRW</sequence>